<dbReference type="AlphaFoldDB" id="A0A7W7D8D8"/>
<accession>A0A7W7D8D8</accession>
<evidence type="ECO:0000313" key="2">
    <source>
        <dbReference type="EMBL" id="MBB4701911.1"/>
    </source>
</evidence>
<gene>
    <name evidence="2" type="ORF">BJ982_003455</name>
</gene>
<proteinExistence type="predicted"/>
<comment type="caution">
    <text evidence="2">The sequence shown here is derived from an EMBL/GenBank/DDBJ whole genome shotgun (WGS) entry which is preliminary data.</text>
</comment>
<reference evidence="2 3" key="1">
    <citation type="submission" date="2020-08" db="EMBL/GenBank/DDBJ databases">
        <title>Sequencing the genomes of 1000 actinobacteria strains.</title>
        <authorList>
            <person name="Klenk H.-P."/>
        </authorList>
    </citation>
    <scope>NUCLEOTIDE SEQUENCE [LARGE SCALE GENOMIC DNA]</scope>
    <source>
        <strain evidence="2 3">DSM 45784</strain>
    </source>
</reference>
<dbReference type="EMBL" id="JACHND010000001">
    <property type="protein sequence ID" value="MBB4701911.1"/>
    <property type="molecule type" value="Genomic_DNA"/>
</dbReference>
<dbReference type="Proteomes" id="UP000542210">
    <property type="component" value="Unassembled WGS sequence"/>
</dbReference>
<dbReference type="RefSeq" id="WP_184881306.1">
    <property type="nucleotide sequence ID" value="NZ_BOOV01000007.1"/>
</dbReference>
<protein>
    <submittedName>
        <fullName evidence="2">Uncharacterized protein</fullName>
    </submittedName>
</protein>
<evidence type="ECO:0000313" key="3">
    <source>
        <dbReference type="Proteomes" id="UP000542210"/>
    </source>
</evidence>
<organism evidence="2 3">
    <name type="scientific">Sphaerisporangium siamense</name>
    <dbReference type="NCBI Taxonomy" id="795645"/>
    <lineage>
        <taxon>Bacteria</taxon>
        <taxon>Bacillati</taxon>
        <taxon>Actinomycetota</taxon>
        <taxon>Actinomycetes</taxon>
        <taxon>Streptosporangiales</taxon>
        <taxon>Streptosporangiaceae</taxon>
        <taxon>Sphaerisporangium</taxon>
    </lineage>
</organism>
<feature type="region of interest" description="Disordered" evidence="1">
    <location>
        <begin position="157"/>
        <end position="178"/>
    </location>
</feature>
<sequence length="217" mass="23900">MAQVRVPYLLGHAEIAFLFRVERQTSQKWRTEGTLPKPDLVASGNPYWLLATVLRISGVGDRRIDQGQLGAYKAAIPYGYVLQNDEQLPVILGIQEVGRILGRDAQAVSRWRNRGRIAEADLVLSGSPLWLLETILADAQHRKRSVVTAEIAMLRAGERAPQKPRGRKSGNPTTMVRPPQEVLPAARTFTSADQAAAVEFLASVLTQGYSVVIKPQP</sequence>
<name>A0A7W7D8D8_9ACTN</name>
<evidence type="ECO:0000256" key="1">
    <source>
        <dbReference type="SAM" id="MobiDB-lite"/>
    </source>
</evidence>
<keyword evidence="3" id="KW-1185">Reference proteome</keyword>